<dbReference type="AlphaFoldDB" id="A0A844YVE4"/>
<dbReference type="NCBIfam" id="TIGR00199">
    <property type="entry name" value="PncC_domain"/>
    <property type="match status" value="1"/>
</dbReference>
<comment type="caution">
    <text evidence="2">The sequence shown here is derived from an EMBL/GenBank/DDBJ whole genome shotgun (WGS) entry which is preliminary data.</text>
</comment>
<keyword evidence="3" id="KW-1185">Reference proteome</keyword>
<name>A0A844YVE4_9SPHN</name>
<evidence type="ECO:0000313" key="2">
    <source>
        <dbReference type="EMBL" id="MXO71016.1"/>
    </source>
</evidence>
<dbReference type="Gene3D" id="3.90.950.20">
    <property type="entry name" value="CinA-like"/>
    <property type="match status" value="1"/>
</dbReference>
<dbReference type="InterPro" id="IPR036653">
    <property type="entry name" value="CinA-like_C"/>
</dbReference>
<dbReference type="OrthoDB" id="9801454at2"/>
<dbReference type="RefSeq" id="WP_160770974.1">
    <property type="nucleotide sequence ID" value="NZ_WTYV01000002.1"/>
</dbReference>
<dbReference type="EMBL" id="WTYV01000002">
    <property type="protein sequence ID" value="MXO71016.1"/>
    <property type="molecule type" value="Genomic_DNA"/>
</dbReference>
<reference evidence="2 3" key="1">
    <citation type="submission" date="2019-12" db="EMBL/GenBank/DDBJ databases">
        <title>Genomic-based taxomic classification of the family Erythrobacteraceae.</title>
        <authorList>
            <person name="Xu L."/>
        </authorList>
    </citation>
    <scope>NUCLEOTIDE SEQUENCE [LARGE SCALE GENOMIC DNA]</scope>
    <source>
        <strain evidence="2 3">M0322</strain>
    </source>
</reference>
<organism evidence="2 3">
    <name type="scientific">Alteraurantiacibacter buctensis</name>
    <dbReference type="NCBI Taxonomy" id="1503981"/>
    <lineage>
        <taxon>Bacteria</taxon>
        <taxon>Pseudomonadati</taxon>
        <taxon>Pseudomonadota</taxon>
        <taxon>Alphaproteobacteria</taxon>
        <taxon>Sphingomonadales</taxon>
        <taxon>Erythrobacteraceae</taxon>
        <taxon>Alteraurantiacibacter</taxon>
    </lineage>
</organism>
<accession>A0A844YVE4</accession>
<sequence>MTGDLAALERELLDLGARSRALLEAAATRNLALAAAESCTGGLIAATLTGIEGVSSCFRGGFVTYCNEAKTAMLGIPAADIERFGVVSPQIAVAMARQARILAGADLAVGVTGFTGDAGEDNENGLVHIAVAHGDGDLARELHFGDVERNEGRAHGAAAALDLLREAVARF</sequence>
<dbReference type="InterPro" id="IPR008136">
    <property type="entry name" value="CinA_C"/>
</dbReference>
<evidence type="ECO:0000313" key="3">
    <source>
        <dbReference type="Proteomes" id="UP000466966"/>
    </source>
</evidence>
<proteinExistence type="predicted"/>
<dbReference type="Pfam" id="PF02464">
    <property type="entry name" value="CinA"/>
    <property type="match status" value="1"/>
</dbReference>
<dbReference type="Proteomes" id="UP000466966">
    <property type="component" value="Unassembled WGS sequence"/>
</dbReference>
<gene>
    <name evidence="2" type="ORF">GRI99_05105</name>
</gene>
<dbReference type="SUPFAM" id="SSF142433">
    <property type="entry name" value="CinA-like"/>
    <property type="match status" value="1"/>
</dbReference>
<keyword evidence="2" id="KW-0378">Hydrolase</keyword>
<protein>
    <submittedName>
        <fullName evidence="2">Nicotinamide-nucleotide amidohydrolase family protein</fullName>
    </submittedName>
</protein>
<dbReference type="GO" id="GO:0016787">
    <property type="term" value="F:hydrolase activity"/>
    <property type="evidence" value="ECO:0007669"/>
    <property type="project" value="UniProtKB-KW"/>
</dbReference>
<feature type="domain" description="CinA C-terminal" evidence="1">
    <location>
        <begin position="21"/>
        <end position="167"/>
    </location>
</feature>
<evidence type="ECO:0000259" key="1">
    <source>
        <dbReference type="Pfam" id="PF02464"/>
    </source>
</evidence>